<keyword evidence="2" id="KW-1185">Reference proteome</keyword>
<dbReference type="EMBL" id="KT995480">
    <property type="protein sequence ID" value="ALO79657.1"/>
    <property type="molecule type" value="Genomic_DNA"/>
</dbReference>
<gene>
    <name evidence="1" type="ORF">BM10_253</name>
</gene>
<sequence length="100" mass="11929">MPNEPKVQKFDESYLRIAINHMERFKPKTLKDEHHKEAFLFSMREMLTLMEAGLLLGYQEHSSKIQKAIIEAKVYEELAKDYEIVVRPKRYYAPGSNYYN</sequence>
<protein>
    <submittedName>
        <fullName evidence="1">Uncharacterized protein</fullName>
    </submittedName>
</protein>
<reference evidence="2" key="1">
    <citation type="submission" date="2015-11" db="EMBL/GenBank/DDBJ databases">
        <authorList>
            <person name="Sharaf A."/>
            <person name="Marie M.E."/>
            <person name="Esson H."/>
            <person name="El-Afifi I.S."/>
            <person name="Hammad M.A."/>
        </authorList>
    </citation>
    <scope>NUCLEOTIDE SEQUENCE [LARGE SCALE GENOMIC DNA]</scope>
</reference>
<evidence type="ECO:0000313" key="1">
    <source>
        <dbReference type="EMBL" id="ALO79657.1"/>
    </source>
</evidence>
<dbReference type="OrthoDB" id="39230at10239"/>
<accession>A0A0S2MUX1</accession>
<proteinExistence type="predicted"/>
<organism evidence="1 2">
    <name type="scientific">Bacillus phage BM15</name>
    <dbReference type="NCBI Taxonomy" id="1755680"/>
    <lineage>
        <taxon>Viruses</taxon>
        <taxon>Duplodnaviria</taxon>
        <taxon>Heunggongvirae</taxon>
        <taxon>Uroviricota</taxon>
        <taxon>Caudoviricetes</taxon>
        <taxon>Herelleviridae</taxon>
        <taxon>Bastillevirinae</taxon>
        <taxon>Caeruleovirus</taxon>
        <taxon>Caeruleovirus BM15</taxon>
    </lineage>
</organism>
<dbReference type="Proteomes" id="UP000225963">
    <property type="component" value="Segment"/>
</dbReference>
<evidence type="ECO:0000313" key="2">
    <source>
        <dbReference type="Proteomes" id="UP000225963"/>
    </source>
</evidence>
<name>A0A0S2MUX1_9CAUD</name>